<name>A0ABU6RZA2_9FABA</name>
<dbReference type="Proteomes" id="UP001341840">
    <property type="component" value="Unassembled WGS sequence"/>
</dbReference>
<feature type="non-terminal residue" evidence="2">
    <location>
        <position position="1"/>
    </location>
</feature>
<evidence type="ECO:0000313" key="2">
    <source>
        <dbReference type="EMBL" id="MED6129214.1"/>
    </source>
</evidence>
<feature type="compositionally biased region" description="Basic and acidic residues" evidence="1">
    <location>
        <begin position="1"/>
        <end position="26"/>
    </location>
</feature>
<feature type="compositionally biased region" description="Basic and acidic residues" evidence="1">
    <location>
        <begin position="133"/>
        <end position="151"/>
    </location>
</feature>
<evidence type="ECO:0000256" key="1">
    <source>
        <dbReference type="SAM" id="MobiDB-lite"/>
    </source>
</evidence>
<comment type="caution">
    <text evidence="2">The sequence shown here is derived from an EMBL/GenBank/DDBJ whole genome shotgun (WGS) entry which is preliminary data.</text>
</comment>
<organism evidence="2 3">
    <name type="scientific">Stylosanthes scabra</name>
    <dbReference type="NCBI Taxonomy" id="79078"/>
    <lineage>
        <taxon>Eukaryota</taxon>
        <taxon>Viridiplantae</taxon>
        <taxon>Streptophyta</taxon>
        <taxon>Embryophyta</taxon>
        <taxon>Tracheophyta</taxon>
        <taxon>Spermatophyta</taxon>
        <taxon>Magnoliopsida</taxon>
        <taxon>eudicotyledons</taxon>
        <taxon>Gunneridae</taxon>
        <taxon>Pentapetalae</taxon>
        <taxon>rosids</taxon>
        <taxon>fabids</taxon>
        <taxon>Fabales</taxon>
        <taxon>Fabaceae</taxon>
        <taxon>Papilionoideae</taxon>
        <taxon>50 kb inversion clade</taxon>
        <taxon>dalbergioids sensu lato</taxon>
        <taxon>Dalbergieae</taxon>
        <taxon>Pterocarpus clade</taxon>
        <taxon>Stylosanthes</taxon>
    </lineage>
</organism>
<proteinExistence type="predicted"/>
<protein>
    <submittedName>
        <fullName evidence="2">Uncharacterized protein</fullName>
    </submittedName>
</protein>
<dbReference type="EMBL" id="JASCZI010034180">
    <property type="protein sequence ID" value="MED6129214.1"/>
    <property type="molecule type" value="Genomic_DNA"/>
</dbReference>
<feature type="region of interest" description="Disordered" evidence="1">
    <location>
        <begin position="1"/>
        <end position="44"/>
    </location>
</feature>
<reference evidence="2 3" key="1">
    <citation type="journal article" date="2023" name="Plants (Basel)">
        <title>Bridging the Gap: Combining Genomics and Transcriptomics Approaches to Understand Stylosanthes scabra, an Orphan Legume from the Brazilian Caatinga.</title>
        <authorList>
            <person name="Ferreira-Neto J.R.C."/>
            <person name="da Silva M.D."/>
            <person name="Binneck E."/>
            <person name="de Melo N.F."/>
            <person name="da Silva R.H."/>
            <person name="de Melo A.L.T.M."/>
            <person name="Pandolfi V."/>
            <person name="Bustamante F.O."/>
            <person name="Brasileiro-Vidal A.C."/>
            <person name="Benko-Iseppon A.M."/>
        </authorList>
    </citation>
    <scope>NUCLEOTIDE SEQUENCE [LARGE SCALE GENOMIC DNA]</scope>
    <source>
        <tissue evidence="2">Leaves</tissue>
    </source>
</reference>
<sequence length="168" mass="17950">GRRLRGDGRGQGRGDTGARVDGEGGRSEPGPAGQHDYVDGTLPDFGSPSASFFDGILSPASLEQRFGQEGAYYADLARCLQIYPQTITRPATDQVQAPLPMDLNELPSDILGDFSFTLGGTPPSAFKGVPPQLDHDIPAEEGHEEPVPEPRRGRRVPRRRGCGTGGHM</sequence>
<evidence type="ECO:0000313" key="3">
    <source>
        <dbReference type="Proteomes" id="UP001341840"/>
    </source>
</evidence>
<accession>A0ABU6RZA2</accession>
<feature type="compositionally biased region" description="Basic residues" evidence="1">
    <location>
        <begin position="152"/>
        <end position="161"/>
    </location>
</feature>
<feature type="region of interest" description="Disordered" evidence="1">
    <location>
        <begin position="127"/>
        <end position="168"/>
    </location>
</feature>
<gene>
    <name evidence="2" type="ORF">PIB30_105744</name>
</gene>
<keyword evidence="3" id="KW-1185">Reference proteome</keyword>